<evidence type="ECO:0000256" key="12">
    <source>
        <dbReference type="PIRNR" id="PIRNR015950"/>
    </source>
</evidence>
<keyword evidence="11 12" id="KW-0456">Lyase</keyword>
<dbReference type="InterPro" id="IPR005935">
    <property type="entry name" value="Mev_decarb"/>
</dbReference>
<dbReference type="Gene3D" id="3.30.230.10">
    <property type="match status" value="1"/>
</dbReference>
<protein>
    <recommendedName>
        <fullName evidence="2 12">Diphosphomevalonate decarboxylase</fullName>
        <ecNumber evidence="2 12">4.1.1.33</ecNumber>
    </recommendedName>
</protein>
<proteinExistence type="inferred from homology"/>
<keyword evidence="3 13" id="KW-0444">Lipid biosynthesis</keyword>
<gene>
    <name evidence="16" type="ORF">AKO1_011165</name>
</gene>
<evidence type="ECO:0000256" key="8">
    <source>
        <dbReference type="ARBA" id="ARBA00023098"/>
    </source>
</evidence>
<dbReference type="Pfam" id="PF18376">
    <property type="entry name" value="MDD_C"/>
    <property type="match status" value="1"/>
</dbReference>
<dbReference type="InterPro" id="IPR029765">
    <property type="entry name" value="Mev_diP_decarb"/>
</dbReference>
<organism evidence="16 17">
    <name type="scientific">Acrasis kona</name>
    <dbReference type="NCBI Taxonomy" id="1008807"/>
    <lineage>
        <taxon>Eukaryota</taxon>
        <taxon>Discoba</taxon>
        <taxon>Heterolobosea</taxon>
        <taxon>Tetramitia</taxon>
        <taxon>Eutetramitia</taxon>
        <taxon>Acrasidae</taxon>
        <taxon>Acrasis</taxon>
    </lineage>
</organism>
<evidence type="ECO:0000256" key="2">
    <source>
        <dbReference type="ARBA" id="ARBA00012296"/>
    </source>
</evidence>
<dbReference type="SUPFAM" id="SSF54211">
    <property type="entry name" value="Ribosomal protein S5 domain 2-like"/>
    <property type="match status" value="1"/>
</dbReference>
<dbReference type="InterPro" id="IPR053859">
    <property type="entry name" value="MVD-like_N"/>
</dbReference>
<keyword evidence="8 12" id="KW-0443">Lipid metabolism</keyword>
<evidence type="ECO:0000256" key="9">
    <source>
        <dbReference type="ARBA" id="ARBA00023166"/>
    </source>
</evidence>
<sequence length="382" mass="42737">MHTNIVTCTAPVNIAVIKYWGKKDEKLHIPLNSSLSASLDQKDLKTTTSVVAGTDFTEDELWLNGKKENVESKRIQNVLRLIREGSTVEWKDDPNYKLRIVSTNNFPTAAGLASSASGYCCLVYALAQLYGCRSDLSAIARLGSGSACRSMYGGWVAWEMGRDHESSVAVQVADEKHWPEVQILVCVVSDVQKHTSSSDGMQQSVRTSKLLADRAENIVPKRMEEMKQAILTRDFHTFADLTMKDSDSFHACCADTQPPIYYMNNVSHHIVSLVQSYNKKVGSNKVAYTYDAGPNAVLYIADEKHMVEMLKLLHIYFNPSEGVQRERPFFDNEYLLAKMSTLDEQSLVDGLQVEKRPDALKYILHTKPGPGPQISQDHLISL</sequence>
<dbReference type="PIRSF" id="PIRSF015950">
    <property type="entry name" value="Mev_P_decrbx"/>
    <property type="match status" value="1"/>
</dbReference>
<dbReference type="SUPFAM" id="SSF55060">
    <property type="entry name" value="GHMP Kinase, C-terminal domain"/>
    <property type="match status" value="1"/>
</dbReference>
<evidence type="ECO:0000256" key="7">
    <source>
        <dbReference type="ARBA" id="ARBA00023011"/>
    </source>
</evidence>
<dbReference type="EC" id="4.1.1.33" evidence="2 12"/>
<evidence type="ECO:0000259" key="14">
    <source>
        <dbReference type="Pfam" id="PF18376"/>
    </source>
</evidence>
<evidence type="ECO:0000256" key="6">
    <source>
        <dbReference type="ARBA" id="ARBA00022955"/>
    </source>
</evidence>
<dbReference type="FunFam" id="3.30.230.10:FF:000080">
    <property type="entry name" value="Diphosphomevalonate decarboxylase"/>
    <property type="match status" value="1"/>
</dbReference>
<comment type="similarity">
    <text evidence="1 12 13">Belongs to the diphosphomevalonate decarboxylase family.</text>
</comment>
<dbReference type="GO" id="GO:0005829">
    <property type="term" value="C:cytosol"/>
    <property type="evidence" value="ECO:0007669"/>
    <property type="project" value="InterPro"/>
</dbReference>
<dbReference type="PANTHER" id="PTHR10977">
    <property type="entry name" value="DIPHOSPHOMEVALONATE DECARBOXYLASE"/>
    <property type="match status" value="1"/>
</dbReference>
<dbReference type="InterPro" id="IPR036554">
    <property type="entry name" value="GHMP_kinase_C_sf"/>
</dbReference>
<name>A0AAW2Z109_9EUKA</name>
<dbReference type="NCBIfam" id="TIGR01240">
    <property type="entry name" value="mevDPdecarb"/>
    <property type="match status" value="1"/>
</dbReference>
<keyword evidence="5 12" id="KW-0067">ATP-binding</keyword>
<keyword evidence="17" id="KW-1185">Reference proteome</keyword>
<dbReference type="GO" id="GO:0019287">
    <property type="term" value="P:isopentenyl diphosphate biosynthetic process, mevalonate pathway"/>
    <property type="evidence" value="ECO:0007669"/>
    <property type="project" value="UniProtKB-UniRule"/>
</dbReference>
<evidence type="ECO:0000256" key="10">
    <source>
        <dbReference type="ARBA" id="ARBA00023221"/>
    </source>
</evidence>
<comment type="caution">
    <text evidence="16">The sequence shown here is derived from an EMBL/GenBank/DDBJ whole genome shotgun (WGS) entry which is preliminary data.</text>
</comment>
<evidence type="ECO:0000313" key="16">
    <source>
        <dbReference type="EMBL" id="KAL0482761.1"/>
    </source>
</evidence>
<dbReference type="Proteomes" id="UP001431209">
    <property type="component" value="Unassembled WGS sequence"/>
</dbReference>
<reference evidence="16 17" key="1">
    <citation type="submission" date="2024-03" db="EMBL/GenBank/DDBJ databases">
        <title>The Acrasis kona genome and developmental transcriptomes reveal deep origins of eukaryotic multicellular pathways.</title>
        <authorList>
            <person name="Sheikh S."/>
            <person name="Fu C.-J."/>
            <person name="Brown M.W."/>
            <person name="Baldauf S.L."/>
        </authorList>
    </citation>
    <scope>NUCLEOTIDE SEQUENCE [LARGE SCALE GENOMIC DNA]</scope>
    <source>
        <strain evidence="16 17">ATCC MYA-3509</strain>
    </source>
</reference>
<evidence type="ECO:0000256" key="5">
    <source>
        <dbReference type="ARBA" id="ARBA00022840"/>
    </source>
</evidence>
<dbReference type="Gene3D" id="3.30.70.890">
    <property type="entry name" value="GHMP kinase, C-terminal domain"/>
    <property type="match status" value="1"/>
</dbReference>
<evidence type="ECO:0000256" key="4">
    <source>
        <dbReference type="ARBA" id="ARBA00022741"/>
    </source>
</evidence>
<keyword evidence="13" id="KW-0153">Cholesterol metabolism</keyword>
<dbReference type="PANTHER" id="PTHR10977:SF3">
    <property type="entry name" value="DIPHOSPHOMEVALONATE DECARBOXYLASE"/>
    <property type="match status" value="1"/>
</dbReference>
<dbReference type="GO" id="GO:0005524">
    <property type="term" value="F:ATP binding"/>
    <property type="evidence" value="ECO:0007669"/>
    <property type="project" value="UniProtKB-UniRule"/>
</dbReference>
<keyword evidence="13" id="KW-0152">Cholesterol biosynthesis</keyword>
<dbReference type="FunFam" id="3.30.70.890:FF:000005">
    <property type="entry name" value="Diphosphomevalonate decarboxylase"/>
    <property type="match status" value="1"/>
</dbReference>
<evidence type="ECO:0000259" key="15">
    <source>
        <dbReference type="Pfam" id="PF22700"/>
    </source>
</evidence>
<comment type="catalytic activity">
    <reaction evidence="12 13">
        <text>(R)-5-diphosphomevalonate + ATP = isopentenyl diphosphate + ADP + phosphate + CO2</text>
        <dbReference type="Rhea" id="RHEA:23732"/>
        <dbReference type="ChEBI" id="CHEBI:16526"/>
        <dbReference type="ChEBI" id="CHEBI:30616"/>
        <dbReference type="ChEBI" id="CHEBI:43474"/>
        <dbReference type="ChEBI" id="CHEBI:57557"/>
        <dbReference type="ChEBI" id="CHEBI:128769"/>
        <dbReference type="ChEBI" id="CHEBI:456216"/>
        <dbReference type="EC" id="4.1.1.33"/>
    </reaction>
</comment>
<evidence type="ECO:0000256" key="3">
    <source>
        <dbReference type="ARBA" id="ARBA00022516"/>
    </source>
</evidence>
<dbReference type="GO" id="GO:0006695">
    <property type="term" value="P:cholesterol biosynthetic process"/>
    <property type="evidence" value="ECO:0007669"/>
    <property type="project" value="UniProtKB-KW"/>
</dbReference>
<evidence type="ECO:0000256" key="1">
    <source>
        <dbReference type="ARBA" id="ARBA00008831"/>
    </source>
</evidence>
<dbReference type="AlphaFoldDB" id="A0AAW2Z109"/>
<dbReference type="Pfam" id="PF22700">
    <property type="entry name" value="MVD-like_N"/>
    <property type="match status" value="1"/>
</dbReference>
<evidence type="ECO:0000313" key="17">
    <source>
        <dbReference type="Proteomes" id="UP001431209"/>
    </source>
</evidence>
<dbReference type="InterPro" id="IPR020568">
    <property type="entry name" value="Ribosomal_Su5_D2-typ_SF"/>
</dbReference>
<comment type="function">
    <text evidence="13">Catalyzes the ATP dependent decarboxylation of (R)-5-diphosphomevalonate to form isopentenyl diphosphate (IPP). Functions in the mevalonate (MVA) pathway leading to isopentenyl diphosphate (IPP), a key precursor for the biosynthesis of isoprenoids and sterol synthesis.</text>
</comment>
<comment type="pathway">
    <text evidence="13">Steroid biosynthesis; cholesterol biosynthesis.</text>
</comment>
<keyword evidence="9 13" id="KW-1207">Sterol metabolism</keyword>
<dbReference type="InterPro" id="IPR014721">
    <property type="entry name" value="Ribsml_uS5_D2-typ_fold_subgr"/>
</dbReference>
<keyword evidence="6 13" id="KW-0752">Steroid biosynthesis</keyword>
<dbReference type="InterPro" id="IPR041431">
    <property type="entry name" value="Mvd1_C"/>
</dbReference>
<keyword evidence="10 13" id="KW-0753">Steroid metabolism</keyword>
<feature type="domain" description="Mvd1 C-terminal" evidence="14">
    <location>
        <begin position="183"/>
        <end position="374"/>
    </location>
</feature>
<evidence type="ECO:0000256" key="13">
    <source>
        <dbReference type="RuleBase" id="RU363086"/>
    </source>
</evidence>
<dbReference type="EMBL" id="JAOPGA020000890">
    <property type="protein sequence ID" value="KAL0482761.1"/>
    <property type="molecule type" value="Genomic_DNA"/>
</dbReference>
<keyword evidence="4 12" id="KW-0547">Nucleotide-binding</keyword>
<keyword evidence="7 13" id="KW-0756">Sterol biosynthesis</keyword>
<evidence type="ECO:0000256" key="11">
    <source>
        <dbReference type="ARBA" id="ARBA00023239"/>
    </source>
</evidence>
<accession>A0AAW2Z109</accession>
<dbReference type="GO" id="GO:0004163">
    <property type="term" value="F:diphosphomevalonate decarboxylase activity"/>
    <property type="evidence" value="ECO:0007669"/>
    <property type="project" value="UniProtKB-UniRule"/>
</dbReference>
<feature type="domain" description="Diphosphomevalonate decarboxylase-like N-terminal" evidence="15">
    <location>
        <begin position="10"/>
        <end position="169"/>
    </location>
</feature>